<accession>A0AAE0TTV3</accession>
<dbReference type="EMBL" id="JAULSN010000002">
    <property type="protein sequence ID" value="KAK3380077.1"/>
    <property type="molecule type" value="Genomic_DNA"/>
</dbReference>
<gene>
    <name evidence="2" type="ORF">B0T24DRAFT_614079</name>
</gene>
<keyword evidence="3" id="KW-1185">Reference proteome</keyword>
<comment type="caution">
    <text evidence="2">The sequence shown here is derived from an EMBL/GenBank/DDBJ whole genome shotgun (WGS) entry which is preliminary data.</text>
</comment>
<proteinExistence type="predicted"/>
<evidence type="ECO:0000256" key="1">
    <source>
        <dbReference type="SAM" id="MobiDB-lite"/>
    </source>
</evidence>
<protein>
    <submittedName>
        <fullName evidence="2">Uncharacterized protein</fullName>
    </submittedName>
</protein>
<name>A0AAE0TTV3_9PEZI</name>
<sequence>MCLPNCLVLLWPVIRLLVMSSSAVLIFFSAVDGNLGICSDISQVCQQLIYDPSAAFIALGHPFSQTRTKHPSVSTAKLTNCIARSAHVRNPCRKSLAAPQPRTPARKPFIPRQESLRDTR</sequence>
<evidence type="ECO:0000313" key="3">
    <source>
        <dbReference type="Proteomes" id="UP001287356"/>
    </source>
</evidence>
<reference evidence="2" key="1">
    <citation type="journal article" date="2023" name="Mol. Phylogenet. Evol.">
        <title>Genome-scale phylogeny and comparative genomics of the fungal order Sordariales.</title>
        <authorList>
            <person name="Hensen N."/>
            <person name="Bonometti L."/>
            <person name="Westerberg I."/>
            <person name="Brannstrom I.O."/>
            <person name="Guillou S."/>
            <person name="Cros-Aarteil S."/>
            <person name="Calhoun S."/>
            <person name="Haridas S."/>
            <person name="Kuo A."/>
            <person name="Mondo S."/>
            <person name="Pangilinan J."/>
            <person name="Riley R."/>
            <person name="LaButti K."/>
            <person name="Andreopoulos B."/>
            <person name="Lipzen A."/>
            <person name="Chen C."/>
            <person name="Yan M."/>
            <person name="Daum C."/>
            <person name="Ng V."/>
            <person name="Clum A."/>
            <person name="Steindorff A."/>
            <person name="Ohm R.A."/>
            <person name="Martin F."/>
            <person name="Silar P."/>
            <person name="Natvig D.O."/>
            <person name="Lalanne C."/>
            <person name="Gautier V."/>
            <person name="Ament-Velasquez S.L."/>
            <person name="Kruys A."/>
            <person name="Hutchinson M.I."/>
            <person name="Powell A.J."/>
            <person name="Barry K."/>
            <person name="Miller A.N."/>
            <person name="Grigoriev I.V."/>
            <person name="Debuchy R."/>
            <person name="Gladieux P."/>
            <person name="Hiltunen Thoren M."/>
            <person name="Johannesson H."/>
        </authorList>
    </citation>
    <scope>NUCLEOTIDE SEQUENCE</scope>
    <source>
        <strain evidence="2">CBS 958.72</strain>
    </source>
</reference>
<organism evidence="2 3">
    <name type="scientific">Lasiosphaeria ovina</name>
    <dbReference type="NCBI Taxonomy" id="92902"/>
    <lineage>
        <taxon>Eukaryota</taxon>
        <taxon>Fungi</taxon>
        <taxon>Dikarya</taxon>
        <taxon>Ascomycota</taxon>
        <taxon>Pezizomycotina</taxon>
        <taxon>Sordariomycetes</taxon>
        <taxon>Sordariomycetidae</taxon>
        <taxon>Sordariales</taxon>
        <taxon>Lasiosphaeriaceae</taxon>
        <taxon>Lasiosphaeria</taxon>
    </lineage>
</organism>
<reference evidence="2" key="2">
    <citation type="submission" date="2023-06" db="EMBL/GenBank/DDBJ databases">
        <authorList>
            <consortium name="Lawrence Berkeley National Laboratory"/>
            <person name="Haridas S."/>
            <person name="Hensen N."/>
            <person name="Bonometti L."/>
            <person name="Westerberg I."/>
            <person name="Brannstrom I.O."/>
            <person name="Guillou S."/>
            <person name="Cros-Aarteil S."/>
            <person name="Calhoun S."/>
            <person name="Kuo A."/>
            <person name="Mondo S."/>
            <person name="Pangilinan J."/>
            <person name="Riley R."/>
            <person name="Labutti K."/>
            <person name="Andreopoulos B."/>
            <person name="Lipzen A."/>
            <person name="Chen C."/>
            <person name="Yanf M."/>
            <person name="Daum C."/>
            <person name="Ng V."/>
            <person name="Clum A."/>
            <person name="Steindorff A."/>
            <person name="Ohm R."/>
            <person name="Martin F."/>
            <person name="Silar P."/>
            <person name="Natvig D."/>
            <person name="Lalanne C."/>
            <person name="Gautier V."/>
            <person name="Ament-Velasquez S.L."/>
            <person name="Kruys A."/>
            <person name="Hutchinson M.I."/>
            <person name="Powell A.J."/>
            <person name="Barry K."/>
            <person name="Miller A.N."/>
            <person name="Grigoriev I.V."/>
            <person name="Debuchy R."/>
            <person name="Gladieux P."/>
            <person name="Thoren M.H."/>
            <person name="Johannesson H."/>
        </authorList>
    </citation>
    <scope>NUCLEOTIDE SEQUENCE</scope>
    <source>
        <strain evidence="2">CBS 958.72</strain>
    </source>
</reference>
<dbReference type="Proteomes" id="UP001287356">
    <property type="component" value="Unassembled WGS sequence"/>
</dbReference>
<feature type="region of interest" description="Disordered" evidence="1">
    <location>
        <begin position="92"/>
        <end position="120"/>
    </location>
</feature>
<dbReference type="AlphaFoldDB" id="A0AAE0TTV3"/>
<evidence type="ECO:0000313" key="2">
    <source>
        <dbReference type="EMBL" id="KAK3380077.1"/>
    </source>
</evidence>